<dbReference type="InterPro" id="IPR036038">
    <property type="entry name" value="Aminotransferase-like"/>
</dbReference>
<dbReference type="GO" id="GO:0009099">
    <property type="term" value="P:L-valine biosynthetic process"/>
    <property type="evidence" value="ECO:0007669"/>
    <property type="project" value="TreeGrafter"/>
</dbReference>
<evidence type="ECO:0000256" key="5">
    <source>
        <dbReference type="ARBA" id="ARBA00022679"/>
    </source>
</evidence>
<evidence type="ECO:0000256" key="3">
    <source>
        <dbReference type="ARBA" id="ARBA00022576"/>
    </source>
</evidence>
<evidence type="ECO:0000256" key="7">
    <source>
        <dbReference type="ARBA" id="ARBA00023304"/>
    </source>
</evidence>
<feature type="compositionally biased region" description="Low complexity" evidence="12">
    <location>
        <begin position="25"/>
        <end position="34"/>
    </location>
</feature>
<evidence type="ECO:0000256" key="2">
    <source>
        <dbReference type="ARBA" id="ARBA00009320"/>
    </source>
</evidence>
<comment type="caution">
    <text evidence="13">The sequence shown here is derived from an EMBL/GenBank/DDBJ whole genome shotgun (WGS) entry which is preliminary data.</text>
</comment>
<dbReference type="Gene3D" id="3.30.470.10">
    <property type="match status" value="1"/>
</dbReference>
<gene>
    <name evidence="13" type="ORF">M501DRAFT_1001674</name>
</gene>
<feature type="region of interest" description="Disordered" evidence="12">
    <location>
        <begin position="1"/>
        <end position="43"/>
    </location>
</feature>
<protein>
    <recommendedName>
        <fullName evidence="11">Branched-chain-amino-acid aminotransferase</fullName>
        <ecNumber evidence="11">2.6.1.42</ecNumber>
    </recommendedName>
</protein>
<keyword evidence="7 11" id="KW-0100">Branched-chain amino acid biosynthesis</keyword>
<keyword evidence="14" id="KW-1185">Reference proteome</keyword>
<dbReference type="FunFam" id="3.30.470.10:FF:000012">
    <property type="entry name" value="Branched-chain-amino-acid aminotransferase"/>
    <property type="match status" value="1"/>
</dbReference>
<dbReference type="EMBL" id="MU006092">
    <property type="protein sequence ID" value="KAF2840672.1"/>
    <property type="molecule type" value="Genomic_DNA"/>
</dbReference>
<evidence type="ECO:0000256" key="12">
    <source>
        <dbReference type="SAM" id="MobiDB-lite"/>
    </source>
</evidence>
<evidence type="ECO:0000256" key="1">
    <source>
        <dbReference type="ARBA" id="ARBA00001933"/>
    </source>
</evidence>
<dbReference type="InterPro" id="IPR001544">
    <property type="entry name" value="Aminotrans_IV"/>
</dbReference>
<dbReference type="InterPro" id="IPR005786">
    <property type="entry name" value="B_amino_transII"/>
</dbReference>
<dbReference type="PROSITE" id="PS00770">
    <property type="entry name" value="AA_TRANSFER_CLASS_4"/>
    <property type="match status" value="1"/>
</dbReference>
<comment type="similarity">
    <text evidence="2 9">Belongs to the class-IV pyridoxal-phosphate-dependent aminotransferase family.</text>
</comment>
<keyword evidence="3 11" id="KW-0032">Aminotransferase</keyword>
<dbReference type="Pfam" id="PF01063">
    <property type="entry name" value="Aminotran_4"/>
    <property type="match status" value="1"/>
</dbReference>
<keyword evidence="5 11" id="KW-0808">Transferase</keyword>
<dbReference type="AlphaFoldDB" id="A0A9P4VT89"/>
<keyword evidence="4 11" id="KW-0028">Amino-acid biosynthesis</keyword>
<dbReference type="SUPFAM" id="SSF56752">
    <property type="entry name" value="D-aminoacid aminotransferase-like PLP-dependent enzymes"/>
    <property type="match status" value="1"/>
</dbReference>
<dbReference type="PIRSF" id="PIRSF006468">
    <property type="entry name" value="BCAT1"/>
    <property type="match status" value="1"/>
</dbReference>
<comment type="catalytic activity">
    <reaction evidence="11">
        <text>L-leucine + 2-oxoglutarate = 4-methyl-2-oxopentanoate + L-glutamate</text>
        <dbReference type="Rhea" id="RHEA:18321"/>
        <dbReference type="ChEBI" id="CHEBI:16810"/>
        <dbReference type="ChEBI" id="CHEBI:17865"/>
        <dbReference type="ChEBI" id="CHEBI:29985"/>
        <dbReference type="ChEBI" id="CHEBI:57427"/>
        <dbReference type="EC" id="2.6.1.42"/>
    </reaction>
</comment>
<dbReference type="InterPro" id="IPR018300">
    <property type="entry name" value="Aminotrans_IV_CS"/>
</dbReference>
<evidence type="ECO:0000256" key="6">
    <source>
        <dbReference type="ARBA" id="ARBA00022898"/>
    </source>
</evidence>
<comment type="catalytic activity">
    <reaction evidence="11">
        <text>L-valine + 2-oxoglutarate = 3-methyl-2-oxobutanoate + L-glutamate</text>
        <dbReference type="Rhea" id="RHEA:24813"/>
        <dbReference type="ChEBI" id="CHEBI:11851"/>
        <dbReference type="ChEBI" id="CHEBI:16810"/>
        <dbReference type="ChEBI" id="CHEBI:29985"/>
        <dbReference type="ChEBI" id="CHEBI:57762"/>
        <dbReference type="EC" id="2.6.1.42"/>
    </reaction>
</comment>
<dbReference type="PANTHER" id="PTHR11825:SF69">
    <property type="entry name" value="BRANCHED-CHAIN-AMINO-ACID AMINOTRANSFERASE"/>
    <property type="match status" value="1"/>
</dbReference>
<feature type="compositionally biased region" description="Polar residues" evidence="12">
    <location>
        <begin position="12"/>
        <end position="24"/>
    </location>
</feature>
<keyword evidence="6 10" id="KW-0663">Pyridoxal phosphate</keyword>
<comment type="cofactor">
    <cofactor evidence="1 10">
        <name>pyridoxal 5'-phosphate</name>
        <dbReference type="ChEBI" id="CHEBI:597326"/>
    </cofactor>
</comment>
<dbReference type="Proteomes" id="UP000799429">
    <property type="component" value="Unassembled WGS sequence"/>
</dbReference>
<evidence type="ECO:0000256" key="11">
    <source>
        <dbReference type="RuleBase" id="RU004517"/>
    </source>
</evidence>
<dbReference type="EC" id="2.6.1.42" evidence="11"/>
<evidence type="ECO:0000256" key="10">
    <source>
        <dbReference type="RuleBase" id="RU004516"/>
    </source>
</evidence>
<name>A0A9P4VT89_9PEZI</name>
<dbReference type="InterPro" id="IPR043131">
    <property type="entry name" value="BCAT-like_N"/>
</dbReference>
<accession>A0A9P4VT89</accession>
<dbReference type="PANTHER" id="PTHR11825">
    <property type="entry name" value="SUBGROUP IIII AMINOTRANSFERASE"/>
    <property type="match status" value="1"/>
</dbReference>
<sequence length="443" mass="49003">MSPSAIPIEGSSDLTTTELTNNGITSSLSTSTSSALPNGVEGVSTPLPELDASLLRITFSQTPKLVPEPNSPEIMSMQCCTDHMITCQWTLNGGWQAPHLHPYGPLSLMPTASVLHYATECFEGMKLYRGYDGKLRLFRPNLNCARMLLSSTRIALPGFPPEELLKLVEALCARDGPKWLPKKYPGRFLYVRPTMIANDPALGVQKPKEALLYIILTCFPDLASSSPNIGMNLLASQDDMVRAWPGGFGYAKVGANYGPSLLAQGEAKKKGYHQILWLFGEKCEVTEAGASNFFVVWKTKEGELELVTAPLHGRIILDGVTRRSVLELARQRLISGYYDSNLEIDLPALKIMERKFYMHEMVEAAREGRLVEALACGTAFFIAPVQMVTFRGEDYKIPMGKDGMGGMVTTLIRGWLKGIMYGKEQHEWGHIIEEEEHDAVQEV</sequence>
<dbReference type="GO" id="GO:0009098">
    <property type="term" value="P:L-leucine biosynthetic process"/>
    <property type="evidence" value="ECO:0007669"/>
    <property type="project" value="TreeGrafter"/>
</dbReference>
<dbReference type="GO" id="GO:0005739">
    <property type="term" value="C:mitochondrion"/>
    <property type="evidence" value="ECO:0007669"/>
    <property type="project" value="TreeGrafter"/>
</dbReference>
<comment type="catalytic activity">
    <reaction evidence="11">
        <text>L-isoleucine + 2-oxoglutarate = (S)-3-methyl-2-oxopentanoate + L-glutamate</text>
        <dbReference type="Rhea" id="RHEA:24801"/>
        <dbReference type="ChEBI" id="CHEBI:16810"/>
        <dbReference type="ChEBI" id="CHEBI:29985"/>
        <dbReference type="ChEBI" id="CHEBI:35146"/>
        <dbReference type="ChEBI" id="CHEBI:58045"/>
        <dbReference type="EC" id="2.6.1.42"/>
    </reaction>
</comment>
<evidence type="ECO:0000256" key="8">
    <source>
        <dbReference type="PIRSR" id="PIRSR006468-1"/>
    </source>
</evidence>
<evidence type="ECO:0000256" key="4">
    <source>
        <dbReference type="ARBA" id="ARBA00022605"/>
    </source>
</evidence>
<evidence type="ECO:0000256" key="9">
    <source>
        <dbReference type="RuleBase" id="RU004106"/>
    </source>
</evidence>
<feature type="modified residue" description="N6-(pyridoxal phosphate)lysine" evidence="8">
    <location>
        <position position="252"/>
    </location>
</feature>
<reference evidence="13" key="1">
    <citation type="journal article" date="2020" name="Stud. Mycol.">
        <title>101 Dothideomycetes genomes: a test case for predicting lifestyles and emergence of pathogens.</title>
        <authorList>
            <person name="Haridas S."/>
            <person name="Albert R."/>
            <person name="Binder M."/>
            <person name="Bloem J."/>
            <person name="Labutti K."/>
            <person name="Salamov A."/>
            <person name="Andreopoulos B."/>
            <person name="Baker S."/>
            <person name="Barry K."/>
            <person name="Bills G."/>
            <person name="Bluhm B."/>
            <person name="Cannon C."/>
            <person name="Castanera R."/>
            <person name="Culley D."/>
            <person name="Daum C."/>
            <person name="Ezra D."/>
            <person name="Gonzalez J."/>
            <person name="Henrissat B."/>
            <person name="Kuo A."/>
            <person name="Liang C."/>
            <person name="Lipzen A."/>
            <person name="Lutzoni F."/>
            <person name="Magnuson J."/>
            <person name="Mondo S."/>
            <person name="Nolan M."/>
            <person name="Ohm R."/>
            <person name="Pangilinan J."/>
            <person name="Park H.-J."/>
            <person name="Ramirez L."/>
            <person name="Alfaro M."/>
            <person name="Sun H."/>
            <person name="Tritt A."/>
            <person name="Yoshinaga Y."/>
            <person name="Zwiers L.-H."/>
            <person name="Turgeon B."/>
            <person name="Goodwin S."/>
            <person name="Spatafora J."/>
            <person name="Crous P."/>
            <person name="Grigoriev I."/>
        </authorList>
    </citation>
    <scope>NUCLEOTIDE SEQUENCE</scope>
    <source>
        <strain evidence="13">CBS 101060</strain>
    </source>
</reference>
<dbReference type="Gene3D" id="3.20.10.10">
    <property type="entry name" value="D-amino Acid Aminotransferase, subunit A, domain 2"/>
    <property type="match status" value="1"/>
</dbReference>
<dbReference type="GO" id="GO:0004084">
    <property type="term" value="F:branched-chain-amino-acid transaminase activity"/>
    <property type="evidence" value="ECO:0007669"/>
    <property type="project" value="UniProtKB-EC"/>
</dbReference>
<organism evidence="13 14">
    <name type="scientific">Patellaria atrata CBS 101060</name>
    <dbReference type="NCBI Taxonomy" id="1346257"/>
    <lineage>
        <taxon>Eukaryota</taxon>
        <taxon>Fungi</taxon>
        <taxon>Dikarya</taxon>
        <taxon>Ascomycota</taxon>
        <taxon>Pezizomycotina</taxon>
        <taxon>Dothideomycetes</taxon>
        <taxon>Dothideomycetes incertae sedis</taxon>
        <taxon>Patellariales</taxon>
        <taxon>Patellariaceae</taxon>
        <taxon>Patellaria</taxon>
    </lineage>
</organism>
<evidence type="ECO:0000313" key="14">
    <source>
        <dbReference type="Proteomes" id="UP000799429"/>
    </source>
</evidence>
<dbReference type="OrthoDB" id="1732691at2759"/>
<dbReference type="InterPro" id="IPR043132">
    <property type="entry name" value="BCAT-like_C"/>
</dbReference>
<dbReference type="FunFam" id="3.20.10.10:FF:000004">
    <property type="entry name" value="Branched-chain-amino-acid aminotransferase"/>
    <property type="match status" value="1"/>
</dbReference>
<evidence type="ECO:0000313" key="13">
    <source>
        <dbReference type="EMBL" id="KAF2840672.1"/>
    </source>
</evidence>
<proteinExistence type="inferred from homology"/>